<dbReference type="Gene3D" id="2.130.10.80">
    <property type="entry name" value="Galactose oxidase/kelch, beta-propeller"/>
    <property type="match status" value="1"/>
</dbReference>
<feature type="domain" description="Glyoxal oxidase N-terminal" evidence="5">
    <location>
        <begin position="206"/>
        <end position="501"/>
    </location>
</feature>
<evidence type="ECO:0000259" key="6">
    <source>
        <dbReference type="Pfam" id="PF09118"/>
    </source>
</evidence>
<dbReference type="InterPro" id="IPR015202">
    <property type="entry name" value="GO-like_E_set"/>
</dbReference>
<organism evidence="7 8">
    <name type="scientific">Asterophora parasitica</name>
    <dbReference type="NCBI Taxonomy" id="117018"/>
    <lineage>
        <taxon>Eukaryota</taxon>
        <taxon>Fungi</taxon>
        <taxon>Dikarya</taxon>
        <taxon>Basidiomycota</taxon>
        <taxon>Agaricomycotina</taxon>
        <taxon>Agaricomycetes</taxon>
        <taxon>Agaricomycetidae</taxon>
        <taxon>Agaricales</taxon>
        <taxon>Tricholomatineae</taxon>
        <taxon>Lyophyllaceae</taxon>
        <taxon>Asterophora</taxon>
    </lineage>
</organism>
<dbReference type="Proteomes" id="UP000775547">
    <property type="component" value="Unassembled WGS sequence"/>
</dbReference>
<gene>
    <name evidence="7" type="ORF">DXG03_007739</name>
</gene>
<dbReference type="EMBL" id="JABCKV010000006">
    <property type="protein sequence ID" value="KAG5647816.1"/>
    <property type="molecule type" value="Genomic_DNA"/>
</dbReference>
<proteinExistence type="predicted"/>
<dbReference type="Pfam" id="PF09118">
    <property type="entry name" value="GO-like_E_set"/>
    <property type="match status" value="1"/>
</dbReference>
<dbReference type="SUPFAM" id="SSF81296">
    <property type="entry name" value="E set domains"/>
    <property type="match status" value="1"/>
</dbReference>
<dbReference type="InterPro" id="IPR011043">
    <property type="entry name" value="Gal_Oxase/kelch_b-propeller"/>
</dbReference>
<feature type="compositionally biased region" description="Low complexity" evidence="2">
    <location>
        <begin position="632"/>
        <end position="649"/>
    </location>
</feature>
<protein>
    <recommendedName>
        <fullName evidence="9">Glyoxal oxidase</fullName>
    </recommendedName>
</protein>
<dbReference type="Pfam" id="PF07250">
    <property type="entry name" value="Glyoxal_oxid_N"/>
    <property type="match status" value="1"/>
</dbReference>
<dbReference type="Gene3D" id="2.60.40.10">
    <property type="entry name" value="Immunoglobulins"/>
    <property type="match status" value="1"/>
</dbReference>
<keyword evidence="8" id="KW-1185">Reference proteome</keyword>
<dbReference type="SUPFAM" id="SSF50965">
    <property type="entry name" value="Galactose oxidase, central domain"/>
    <property type="match status" value="1"/>
</dbReference>
<evidence type="ECO:0000256" key="3">
    <source>
        <dbReference type="SAM" id="Phobius"/>
    </source>
</evidence>
<dbReference type="PANTHER" id="PTHR32208:SF21">
    <property type="entry name" value="LOW QUALITY PROTEIN: ALDEHYDE OXIDASE GLOX-LIKE"/>
    <property type="match status" value="1"/>
</dbReference>
<evidence type="ECO:0008006" key="9">
    <source>
        <dbReference type="Google" id="ProtNLM"/>
    </source>
</evidence>
<dbReference type="InterPro" id="IPR013783">
    <property type="entry name" value="Ig-like_fold"/>
</dbReference>
<dbReference type="InterPro" id="IPR014756">
    <property type="entry name" value="Ig_E-set"/>
</dbReference>
<keyword evidence="3" id="KW-0472">Membrane</keyword>
<reference evidence="7" key="1">
    <citation type="submission" date="2020-07" db="EMBL/GenBank/DDBJ databases">
        <authorList>
            <person name="Nieuwenhuis M."/>
            <person name="Van De Peppel L.J.J."/>
        </authorList>
    </citation>
    <scope>NUCLEOTIDE SEQUENCE</scope>
    <source>
        <strain evidence="7">AP01</strain>
        <tissue evidence="7">Mycelium</tissue>
    </source>
</reference>
<dbReference type="PANTHER" id="PTHR32208">
    <property type="entry name" value="SECRETED PROTEIN-RELATED"/>
    <property type="match status" value="1"/>
</dbReference>
<feature type="region of interest" description="Disordered" evidence="2">
    <location>
        <begin position="617"/>
        <end position="660"/>
    </location>
</feature>
<sequence length="687" mass="72547">MLVRSSLWLALTGLSAFATGGSFVDAGDTLVSAMMLFLGNEQKVYILDKAEGNAATVNGHPAWGAVWDIATRQATVMPVQSNTFCASGMHLPNGSFVTFGGNGAVGRGGAIGSQVGPTGNGAWDANYQDLDGSKAIRILNPCTSSDSFSSSECQWYDDASVLAMQRRRWYSAAEALADGSVVMIGGFVNGGYVNRNYPNVDPEFEGGAAECTYEFYPANGREAQTMQFMIKTSGLNSYAHTYLLNSGKMLVQANISTGQNHSNILLLLTISDAKHLAVIWDYNNNIETPLPDMPNNVARVYPASGAVAMLPLTPANNYNPTILFCGGTDIPDPDWGNYAYPAINTWEYPASQDCQRLTPEPADGSAPQYEADDNLLEGRTMGQFIILPDGKLLIVNGGMNGTAGYAQQTGQTPTYGQMPYGMSLASGPVGTPAIYDPNAPKGSRWSNVGLGTSSIPRLYHSSAILLPDASVLIAGSNPNTDVNLTTYFPTTYKAEIFYPPYFNSNTRPIPSGIPPTISYGGDCFDLTLAKASYDGYANDAAERATVVLLRSGFSTHAMNMGQRYLQLNNTFTVQSDGTITLHVAQAPNPNIFQPGPALLFVTVNGIPSNGTNVLVGSGQIGKQPTAPPSLLPPSVRSSTDTDGSGTPTSKQQTSSSADRISLRGGSAAAGIVVGLVGIVVLVPLFGL</sequence>
<accession>A0A9P7KDB2</accession>
<name>A0A9P7KDB2_9AGAR</name>
<dbReference type="InterPro" id="IPR037293">
    <property type="entry name" value="Gal_Oxidase_central_sf"/>
</dbReference>
<evidence type="ECO:0000259" key="5">
    <source>
        <dbReference type="Pfam" id="PF07250"/>
    </source>
</evidence>
<keyword evidence="3" id="KW-0812">Transmembrane</keyword>
<comment type="caution">
    <text evidence="7">The sequence shown here is derived from an EMBL/GenBank/DDBJ whole genome shotgun (WGS) entry which is preliminary data.</text>
</comment>
<feature type="transmembrane region" description="Helical" evidence="3">
    <location>
        <begin position="664"/>
        <end position="685"/>
    </location>
</feature>
<evidence type="ECO:0000256" key="4">
    <source>
        <dbReference type="SAM" id="SignalP"/>
    </source>
</evidence>
<keyword evidence="1 4" id="KW-0732">Signal</keyword>
<feature type="signal peptide" evidence="4">
    <location>
        <begin position="1"/>
        <end position="26"/>
    </location>
</feature>
<evidence type="ECO:0000256" key="2">
    <source>
        <dbReference type="SAM" id="MobiDB-lite"/>
    </source>
</evidence>
<dbReference type="InterPro" id="IPR009880">
    <property type="entry name" value="Glyoxal_oxidase_N"/>
</dbReference>
<feature type="chain" id="PRO_5040253069" description="Glyoxal oxidase" evidence="4">
    <location>
        <begin position="27"/>
        <end position="687"/>
    </location>
</feature>
<reference evidence="7" key="2">
    <citation type="submission" date="2021-10" db="EMBL/GenBank/DDBJ databases">
        <title>Phylogenomics reveals ancestral predisposition of the termite-cultivated fungus Termitomyces towards a domesticated lifestyle.</title>
        <authorList>
            <person name="Auxier B."/>
            <person name="Grum-Grzhimaylo A."/>
            <person name="Cardenas M.E."/>
            <person name="Lodge J.D."/>
            <person name="Laessoe T."/>
            <person name="Pedersen O."/>
            <person name="Smith M.E."/>
            <person name="Kuyper T.W."/>
            <person name="Franco-Molano E.A."/>
            <person name="Baroni T.J."/>
            <person name="Aanen D.K."/>
        </authorList>
    </citation>
    <scope>NUCLEOTIDE SEQUENCE</scope>
    <source>
        <strain evidence="7">AP01</strain>
        <tissue evidence="7">Mycelium</tissue>
    </source>
</reference>
<evidence type="ECO:0000256" key="1">
    <source>
        <dbReference type="ARBA" id="ARBA00022729"/>
    </source>
</evidence>
<dbReference type="CDD" id="cd02851">
    <property type="entry name" value="E_set_GO_C"/>
    <property type="match status" value="1"/>
</dbReference>
<evidence type="ECO:0000313" key="8">
    <source>
        <dbReference type="Proteomes" id="UP000775547"/>
    </source>
</evidence>
<feature type="domain" description="Galactose oxidase-like Early set" evidence="6">
    <location>
        <begin position="507"/>
        <end position="614"/>
    </location>
</feature>
<keyword evidence="3" id="KW-1133">Transmembrane helix</keyword>
<dbReference type="AlphaFoldDB" id="A0A9P7KDB2"/>
<evidence type="ECO:0000313" key="7">
    <source>
        <dbReference type="EMBL" id="KAG5647816.1"/>
    </source>
</evidence>
<dbReference type="OrthoDB" id="2019572at2759"/>